<comment type="catalytic activity">
    <reaction evidence="2">
        <text>a 3'-end 2',3'-cyclophospho-ribonucleotide-RNA + H2O = a 3'-end 2'-phospho-ribonucleotide-RNA + H(+)</text>
        <dbReference type="Rhea" id="RHEA:11828"/>
        <dbReference type="Rhea" id="RHEA-COMP:10464"/>
        <dbReference type="Rhea" id="RHEA-COMP:17353"/>
        <dbReference type="ChEBI" id="CHEBI:15377"/>
        <dbReference type="ChEBI" id="CHEBI:15378"/>
        <dbReference type="ChEBI" id="CHEBI:83064"/>
        <dbReference type="ChEBI" id="CHEBI:173113"/>
        <dbReference type="EC" id="3.1.4.58"/>
    </reaction>
</comment>
<keyword evidence="1 2" id="KW-0378">Hydrolase</keyword>
<dbReference type="HAMAP" id="MF_01940">
    <property type="entry name" value="RNA_CPDase"/>
    <property type="match status" value="1"/>
</dbReference>
<feature type="active site" description="Proton acceptor" evidence="2">
    <location>
        <position position="136"/>
    </location>
</feature>
<dbReference type="GO" id="GO:0004113">
    <property type="term" value="F:2',3'-cyclic-nucleotide 3'-phosphodiesterase activity"/>
    <property type="evidence" value="ECO:0007669"/>
    <property type="project" value="InterPro"/>
</dbReference>
<keyword evidence="4" id="KW-1185">Reference proteome</keyword>
<dbReference type="InterPro" id="IPR009097">
    <property type="entry name" value="Cyclic_Pdiesterase"/>
</dbReference>
<evidence type="ECO:0000256" key="1">
    <source>
        <dbReference type="ARBA" id="ARBA00022801"/>
    </source>
</evidence>
<evidence type="ECO:0000313" key="4">
    <source>
        <dbReference type="Proteomes" id="UP000247476"/>
    </source>
</evidence>
<name>A0A2V5KEA1_9BACL</name>
<dbReference type="GO" id="GO:0008664">
    <property type="term" value="F:RNA 2',3'-cyclic 3'-phosphodiesterase activity"/>
    <property type="evidence" value="ECO:0007669"/>
    <property type="project" value="UniProtKB-EC"/>
</dbReference>
<dbReference type="Gene3D" id="3.90.1140.10">
    <property type="entry name" value="Cyclic phosphodiesterase"/>
    <property type="match status" value="1"/>
</dbReference>
<dbReference type="PANTHER" id="PTHR35561">
    <property type="entry name" value="RNA 2',3'-CYCLIC PHOSPHODIESTERASE"/>
    <property type="match status" value="1"/>
</dbReference>
<feature type="short sequence motif" description="HXTX 2" evidence="2">
    <location>
        <begin position="136"/>
        <end position="139"/>
    </location>
</feature>
<organism evidence="3 4">
    <name type="scientific">Paenibacillus flagellatus</name>
    <dbReference type="NCBI Taxonomy" id="2211139"/>
    <lineage>
        <taxon>Bacteria</taxon>
        <taxon>Bacillati</taxon>
        <taxon>Bacillota</taxon>
        <taxon>Bacilli</taxon>
        <taxon>Bacillales</taxon>
        <taxon>Paenibacillaceae</taxon>
        <taxon>Paenibacillus</taxon>
    </lineage>
</organism>
<evidence type="ECO:0000313" key="3">
    <source>
        <dbReference type="EMBL" id="PYI57392.1"/>
    </source>
</evidence>
<accession>A0A2V5KEA1</accession>
<dbReference type="EMBL" id="QJVJ01000001">
    <property type="protein sequence ID" value="PYI57392.1"/>
    <property type="molecule type" value="Genomic_DNA"/>
</dbReference>
<dbReference type="Proteomes" id="UP000247476">
    <property type="component" value="Unassembled WGS sequence"/>
</dbReference>
<proteinExistence type="inferred from homology"/>
<comment type="function">
    <text evidence="2">Hydrolyzes RNA 2',3'-cyclic phosphodiester to an RNA 2'-phosphomonoester.</text>
</comment>
<dbReference type="NCBIfam" id="TIGR02258">
    <property type="entry name" value="2_5_ligase"/>
    <property type="match status" value="1"/>
</dbReference>
<comment type="similarity">
    <text evidence="2">Belongs to the 2H phosphoesterase superfamily. ThpR family.</text>
</comment>
<protein>
    <recommendedName>
        <fullName evidence="2">RNA 2',3'-cyclic phosphodiesterase</fullName>
        <shortName evidence="2">RNA 2',3'-CPDase</shortName>
        <ecNumber evidence="2">3.1.4.58</ecNumber>
    </recommendedName>
</protein>
<gene>
    <name evidence="3" type="primary">thpR</name>
    <name evidence="3" type="ORF">DLM86_02845</name>
</gene>
<dbReference type="OrthoDB" id="9789350at2"/>
<dbReference type="EC" id="3.1.4.58" evidence="2"/>
<evidence type="ECO:0000256" key="2">
    <source>
        <dbReference type="HAMAP-Rule" id="MF_01940"/>
    </source>
</evidence>
<dbReference type="AlphaFoldDB" id="A0A2V5KEA1"/>
<dbReference type="PANTHER" id="PTHR35561:SF1">
    <property type="entry name" value="RNA 2',3'-CYCLIC PHOSPHODIESTERASE"/>
    <property type="match status" value="1"/>
</dbReference>
<dbReference type="SUPFAM" id="SSF55144">
    <property type="entry name" value="LigT-like"/>
    <property type="match status" value="1"/>
</dbReference>
<feature type="active site" description="Proton donor" evidence="2">
    <location>
        <position position="49"/>
    </location>
</feature>
<feature type="short sequence motif" description="HXTX 1" evidence="2">
    <location>
        <begin position="49"/>
        <end position="52"/>
    </location>
</feature>
<dbReference type="InterPro" id="IPR004175">
    <property type="entry name" value="RNA_CPDase"/>
</dbReference>
<comment type="caution">
    <text evidence="3">The sequence shown here is derived from an EMBL/GenBank/DDBJ whole genome shotgun (WGS) entry which is preliminary data.</text>
</comment>
<dbReference type="Pfam" id="PF13563">
    <property type="entry name" value="2_5_RNA_ligase2"/>
    <property type="match status" value="1"/>
</dbReference>
<reference evidence="3 4" key="1">
    <citation type="submission" date="2018-05" db="EMBL/GenBank/DDBJ databases">
        <title>Paenibacillus flagellatus sp. nov., isolated from selenium mineral soil.</title>
        <authorList>
            <person name="Dai X."/>
        </authorList>
    </citation>
    <scope>NUCLEOTIDE SEQUENCE [LARGE SCALE GENOMIC DNA]</scope>
    <source>
        <strain evidence="3 4">DXL2</strain>
    </source>
</reference>
<sequence>MVHNTQDEHPRLFVAVPIPSGLKAQVAAAANGLKKTLPFKKWVHPDDLHITLKFLGEVVPSSVAAVEAELERIAARSTPFPLRLQGAGTFGAPMAPRILWVGLAGKLQALRDLQADVERQLAPLGYPTEDRPYSPHVTLARQYAGGAPARKDAVRGLFPADAEPPLEWAADRIVLYRSHLGRTPMYEPVRTIAFHAGG</sequence>